<evidence type="ECO:0000256" key="1">
    <source>
        <dbReference type="SAM" id="Phobius"/>
    </source>
</evidence>
<name>A0A938BNC9_9BACT</name>
<evidence type="ECO:0000313" key="3">
    <source>
        <dbReference type="Proteomes" id="UP000703893"/>
    </source>
</evidence>
<dbReference type="EMBL" id="VGJX01000502">
    <property type="protein sequence ID" value="MBM3275253.1"/>
    <property type="molecule type" value="Genomic_DNA"/>
</dbReference>
<comment type="caution">
    <text evidence="2">The sequence shown here is derived from an EMBL/GenBank/DDBJ whole genome shotgun (WGS) entry which is preliminary data.</text>
</comment>
<keyword evidence="1" id="KW-0812">Transmembrane</keyword>
<reference evidence="2 3" key="1">
    <citation type="submission" date="2019-03" db="EMBL/GenBank/DDBJ databases">
        <title>Lake Tanganyika Metagenome-Assembled Genomes (MAGs).</title>
        <authorList>
            <person name="Tran P."/>
        </authorList>
    </citation>
    <scope>NUCLEOTIDE SEQUENCE [LARGE SCALE GENOMIC DNA]</scope>
    <source>
        <strain evidence="2">K_DeepCast_65m_m2_236</strain>
    </source>
</reference>
<protein>
    <submittedName>
        <fullName evidence="2">Uncharacterized protein</fullName>
    </submittedName>
</protein>
<sequence>MSDAGGAVLDGYSAYKSAKEGDAGRTMGYGMQAAGGVASAAAGVAILAGASGPAAPIVLIGGTLLIGGGMLVNYFFGDTDEEKFLKTMGRDFGYGNDHFYHDKYNRRSRTLVNGAPPPLRLD</sequence>
<evidence type="ECO:0000313" key="2">
    <source>
        <dbReference type="EMBL" id="MBM3275253.1"/>
    </source>
</evidence>
<proteinExistence type="predicted"/>
<accession>A0A938BNC9</accession>
<keyword evidence="1" id="KW-1133">Transmembrane helix</keyword>
<gene>
    <name evidence="2" type="ORF">FJZ00_08870</name>
</gene>
<keyword evidence="1" id="KW-0472">Membrane</keyword>
<dbReference type="AlphaFoldDB" id="A0A938BNC9"/>
<feature type="transmembrane region" description="Helical" evidence="1">
    <location>
        <begin position="29"/>
        <end position="48"/>
    </location>
</feature>
<feature type="transmembrane region" description="Helical" evidence="1">
    <location>
        <begin position="54"/>
        <end position="76"/>
    </location>
</feature>
<organism evidence="2 3">
    <name type="scientific">Candidatus Tanganyikabacteria bacterium</name>
    <dbReference type="NCBI Taxonomy" id="2961651"/>
    <lineage>
        <taxon>Bacteria</taxon>
        <taxon>Bacillati</taxon>
        <taxon>Candidatus Sericytochromatia</taxon>
        <taxon>Candidatus Tanganyikabacteria</taxon>
    </lineage>
</organism>
<dbReference type="Proteomes" id="UP000703893">
    <property type="component" value="Unassembled WGS sequence"/>
</dbReference>